<dbReference type="EMBL" id="JADINF010000121">
    <property type="protein sequence ID" value="MBO8424316.1"/>
    <property type="molecule type" value="Genomic_DNA"/>
</dbReference>
<accession>A0A940ID90</accession>
<evidence type="ECO:0000256" key="1">
    <source>
        <dbReference type="SAM" id="Coils"/>
    </source>
</evidence>
<dbReference type="Proteomes" id="UP000727857">
    <property type="component" value="Unassembled WGS sequence"/>
</dbReference>
<proteinExistence type="predicted"/>
<protein>
    <submittedName>
        <fullName evidence="2">Uncharacterized protein</fullName>
    </submittedName>
</protein>
<sequence length="238" mass="27024">MDNNDVRTLIEAFRGYRELITPIQANLNEFVATYEGMRNDIEKLNGAFQGDLKGNLDKIYRTLSAQAEKATDLSSRIDRFVTVANKYTADAEKLMSLMEKISSRLEAVRDTEAKAEAQLARLDGLLEEKRKNYNVKDLEKMLETYNDNVGKMSDFVNNSVAGNIAQSNRTLQDIKSSNDQLVKELAGERKSVESLAAASRETSRLLQKVVEQNDVNEAYIYEILDKWAASRKVRTRKK</sequence>
<gene>
    <name evidence="2" type="ORF">IAB16_04805</name>
</gene>
<evidence type="ECO:0000313" key="3">
    <source>
        <dbReference type="Proteomes" id="UP000727857"/>
    </source>
</evidence>
<organism evidence="2 3">
    <name type="scientific">Candidatus Stercoripulliclostridium pullicola</name>
    <dbReference type="NCBI Taxonomy" id="2840953"/>
    <lineage>
        <taxon>Bacteria</taxon>
        <taxon>Bacillati</taxon>
        <taxon>Bacillota</taxon>
        <taxon>Clostridia</taxon>
        <taxon>Eubacteriales</taxon>
        <taxon>Candidatus Stercoripulliclostridium</taxon>
    </lineage>
</organism>
<name>A0A940ID90_9FIRM</name>
<comment type="caution">
    <text evidence="2">The sequence shown here is derived from an EMBL/GenBank/DDBJ whole genome shotgun (WGS) entry which is preliminary data.</text>
</comment>
<reference evidence="2" key="2">
    <citation type="journal article" date="2021" name="PeerJ">
        <title>Extensive microbial diversity within the chicken gut microbiome revealed by metagenomics and culture.</title>
        <authorList>
            <person name="Gilroy R."/>
            <person name="Ravi A."/>
            <person name="Getino M."/>
            <person name="Pursley I."/>
            <person name="Horton D.L."/>
            <person name="Alikhan N.F."/>
            <person name="Baker D."/>
            <person name="Gharbi K."/>
            <person name="Hall N."/>
            <person name="Watson M."/>
            <person name="Adriaenssens E.M."/>
            <person name="Foster-Nyarko E."/>
            <person name="Jarju S."/>
            <person name="Secka A."/>
            <person name="Antonio M."/>
            <person name="Oren A."/>
            <person name="Chaudhuri R.R."/>
            <person name="La Ragione R."/>
            <person name="Hildebrand F."/>
            <person name="Pallen M.J."/>
        </authorList>
    </citation>
    <scope>NUCLEOTIDE SEQUENCE</scope>
    <source>
        <strain evidence="2">517</strain>
    </source>
</reference>
<evidence type="ECO:0000313" key="2">
    <source>
        <dbReference type="EMBL" id="MBO8424316.1"/>
    </source>
</evidence>
<dbReference type="AlphaFoldDB" id="A0A940ID90"/>
<feature type="coiled-coil region" evidence="1">
    <location>
        <begin position="98"/>
        <end position="132"/>
    </location>
</feature>
<reference evidence="2" key="1">
    <citation type="submission" date="2020-10" db="EMBL/GenBank/DDBJ databases">
        <authorList>
            <person name="Gilroy R."/>
        </authorList>
    </citation>
    <scope>NUCLEOTIDE SEQUENCE</scope>
    <source>
        <strain evidence="2">517</strain>
    </source>
</reference>
<keyword evidence="1" id="KW-0175">Coiled coil</keyword>